<feature type="domain" description="Metallo-beta-lactamase" evidence="4">
    <location>
        <begin position="18"/>
        <end position="207"/>
    </location>
</feature>
<evidence type="ECO:0000313" key="5">
    <source>
        <dbReference type="EMBL" id="MEB3102558.1"/>
    </source>
</evidence>
<dbReference type="EMBL" id="JAYJLD010000019">
    <property type="protein sequence ID" value="MEB3102558.1"/>
    <property type="molecule type" value="Genomic_DNA"/>
</dbReference>
<dbReference type="SMART" id="SM00849">
    <property type="entry name" value="Lactamase_B"/>
    <property type="match status" value="1"/>
</dbReference>
<organism evidence="5 6">
    <name type="scientific">Ferviditalea candida</name>
    <dbReference type="NCBI Taxonomy" id="3108399"/>
    <lineage>
        <taxon>Bacteria</taxon>
        <taxon>Bacillati</taxon>
        <taxon>Bacillota</taxon>
        <taxon>Bacilli</taxon>
        <taxon>Bacillales</taxon>
        <taxon>Paenibacillaceae</taxon>
        <taxon>Ferviditalea</taxon>
    </lineage>
</organism>
<comment type="function">
    <text evidence="2">Counteracts the endogenous Pycsar antiviral defense system. Phosphodiesterase that enables metal-dependent hydrolysis of host cyclic nucleotide Pycsar defense signals such as cCMP and cUMP.</text>
</comment>
<evidence type="ECO:0000259" key="4">
    <source>
        <dbReference type="SMART" id="SM00849"/>
    </source>
</evidence>
<keyword evidence="6" id="KW-1185">Reference proteome</keyword>
<name>A0ABU5ZK45_9BACL</name>
<comment type="catalytic activity">
    <reaction evidence="3">
        <text>3',5'-cyclic UMP + H2O = UMP + H(+)</text>
        <dbReference type="Rhea" id="RHEA:70575"/>
        <dbReference type="ChEBI" id="CHEBI:15377"/>
        <dbReference type="ChEBI" id="CHEBI:15378"/>
        <dbReference type="ChEBI" id="CHEBI:57865"/>
        <dbReference type="ChEBI" id="CHEBI:184387"/>
    </reaction>
    <physiologicalReaction direction="left-to-right" evidence="3">
        <dbReference type="Rhea" id="RHEA:70576"/>
    </physiologicalReaction>
</comment>
<dbReference type="InterPro" id="IPR001279">
    <property type="entry name" value="Metallo-B-lactamas"/>
</dbReference>
<dbReference type="InterPro" id="IPR050855">
    <property type="entry name" value="NDM-1-like"/>
</dbReference>
<dbReference type="Proteomes" id="UP001310386">
    <property type="component" value="Unassembled WGS sequence"/>
</dbReference>
<dbReference type="RefSeq" id="WP_371754682.1">
    <property type="nucleotide sequence ID" value="NZ_JAYJLD010000019.1"/>
</dbReference>
<evidence type="ECO:0000256" key="1">
    <source>
        <dbReference type="ARBA" id="ARBA00034221"/>
    </source>
</evidence>
<dbReference type="PANTHER" id="PTHR42951:SF4">
    <property type="entry name" value="ACYL-COENZYME A THIOESTERASE MBLAC2"/>
    <property type="match status" value="1"/>
</dbReference>
<dbReference type="Gene3D" id="3.60.15.10">
    <property type="entry name" value="Ribonuclease Z/Hydroxyacylglutathione hydrolase-like"/>
    <property type="match status" value="1"/>
</dbReference>
<evidence type="ECO:0000256" key="3">
    <source>
        <dbReference type="ARBA" id="ARBA00048505"/>
    </source>
</evidence>
<proteinExistence type="predicted"/>
<reference evidence="5" key="1">
    <citation type="submission" date="2023-12" db="EMBL/GenBank/DDBJ databases">
        <title>Fervidustalea candida gen. nov., sp. nov., a novel member of the family Paenibacillaceae isolated from a geothermal area.</title>
        <authorList>
            <person name="Li W.-J."/>
            <person name="Jiao J.-Y."/>
            <person name="Chen Y."/>
        </authorList>
    </citation>
    <scope>NUCLEOTIDE SEQUENCE</scope>
    <source>
        <strain evidence="5">SYSU GA230002</strain>
    </source>
</reference>
<dbReference type="Pfam" id="PF00753">
    <property type="entry name" value="Lactamase_B"/>
    <property type="match status" value="1"/>
</dbReference>
<evidence type="ECO:0000256" key="2">
    <source>
        <dbReference type="ARBA" id="ARBA00034301"/>
    </source>
</evidence>
<evidence type="ECO:0000313" key="6">
    <source>
        <dbReference type="Proteomes" id="UP001310386"/>
    </source>
</evidence>
<accession>A0ABU5ZK45</accession>
<comment type="caution">
    <text evidence="5">The sequence shown here is derived from an EMBL/GenBank/DDBJ whole genome shotgun (WGS) entry which is preliminary data.</text>
</comment>
<sequence length="283" mass="32999">MIYWQNESVALFRSFLYMTVSAVIQTEDLVVVVDPTWLLHEVEEIRNHTDKILNGRPLYLLFTHSDYDHILGYKAFPGASVIASEAFQTKREQEKQAIVEQIKAFDDDYYIVRDYGIEYPEVDVLAKTDGDTYTVGGTRFVFYQAPGHNDDGMFIVIEPLGLLIAGDYFSDVEFPFIYYSSEQYEQSLLKLDGIIARHSLQMLIPGHGEFTRETAEMKRRQLESLRYIHEMRKYLAVGDQKRVDELISDCRFPRNQRKFHRNNQLLMEKELQTHSDIGASEIE</sequence>
<dbReference type="PANTHER" id="PTHR42951">
    <property type="entry name" value="METALLO-BETA-LACTAMASE DOMAIN-CONTAINING"/>
    <property type="match status" value="1"/>
</dbReference>
<comment type="catalytic activity">
    <reaction evidence="1">
        <text>3',5'-cyclic CMP + H2O = CMP + H(+)</text>
        <dbReference type="Rhea" id="RHEA:72675"/>
        <dbReference type="ChEBI" id="CHEBI:15377"/>
        <dbReference type="ChEBI" id="CHEBI:15378"/>
        <dbReference type="ChEBI" id="CHEBI:58003"/>
        <dbReference type="ChEBI" id="CHEBI:60377"/>
    </reaction>
    <physiologicalReaction direction="left-to-right" evidence="1">
        <dbReference type="Rhea" id="RHEA:72676"/>
    </physiologicalReaction>
</comment>
<dbReference type="SUPFAM" id="SSF56281">
    <property type="entry name" value="Metallo-hydrolase/oxidoreductase"/>
    <property type="match status" value="1"/>
</dbReference>
<protein>
    <submittedName>
        <fullName evidence="5">MBL fold metallo-hydrolase</fullName>
    </submittedName>
</protein>
<dbReference type="InterPro" id="IPR036866">
    <property type="entry name" value="RibonucZ/Hydroxyglut_hydro"/>
</dbReference>
<gene>
    <name evidence="5" type="ORF">VF724_12885</name>
</gene>